<name>A0ABR4KRM1_9EURO</name>
<feature type="transmembrane region" description="Helical" evidence="1">
    <location>
        <begin position="118"/>
        <end position="144"/>
    </location>
</feature>
<proteinExistence type="predicted"/>
<feature type="transmembrane region" description="Helical" evidence="1">
    <location>
        <begin position="26"/>
        <end position="46"/>
    </location>
</feature>
<keyword evidence="1" id="KW-1133">Transmembrane helix</keyword>
<dbReference type="EMBL" id="JBFXLU010000012">
    <property type="protein sequence ID" value="KAL2854934.1"/>
    <property type="molecule type" value="Genomic_DNA"/>
</dbReference>
<feature type="transmembrane region" description="Helical" evidence="1">
    <location>
        <begin position="80"/>
        <end position="98"/>
    </location>
</feature>
<reference evidence="2 3" key="1">
    <citation type="submission" date="2024-07" db="EMBL/GenBank/DDBJ databases">
        <title>Section-level genome sequencing and comparative genomics of Aspergillus sections Usti and Cavernicolus.</title>
        <authorList>
            <consortium name="Lawrence Berkeley National Laboratory"/>
            <person name="Nybo J.L."/>
            <person name="Vesth T.C."/>
            <person name="Theobald S."/>
            <person name="Frisvad J.C."/>
            <person name="Larsen T.O."/>
            <person name="Kjaerboelling I."/>
            <person name="Rothschild-Mancinelli K."/>
            <person name="Lyhne E.K."/>
            <person name="Kogle M.E."/>
            <person name="Barry K."/>
            <person name="Clum A."/>
            <person name="Na H."/>
            <person name="Ledsgaard L."/>
            <person name="Lin J."/>
            <person name="Lipzen A."/>
            <person name="Kuo A."/>
            <person name="Riley R."/>
            <person name="Mondo S."/>
            <person name="Labutti K."/>
            <person name="Haridas S."/>
            <person name="Pangalinan J."/>
            <person name="Salamov A.A."/>
            <person name="Simmons B.A."/>
            <person name="Magnuson J.K."/>
            <person name="Chen J."/>
            <person name="Drula E."/>
            <person name="Henrissat B."/>
            <person name="Wiebenga A."/>
            <person name="Lubbers R.J."/>
            <person name="Gomes A.C."/>
            <person name="Makela M.R."/>
            <person name="Stajich J."/>
            <person name="Grigoriev I.V."/>
            <person name="Mortensen U.H."/>
            <person name="De Vries R.P."/>
            <person name="Baker S.E."/>
            <person name="Andersen M.R."/>
        </authorList>
    </citation>
    <scope>NUCLEOTIDE SEQUENCE [LARGE SCALE GENOMIC DNA]</scope>
    <source>
        <strain evidence="2 3">CBS 123904</strain>
    </source>
</reference>
<gene>
    <name evidence="2" type="ORF">BJY01DRAFT_18409</name>
</gene>
<comment type="caution">
    <text evidence="2">The sequence shown here is derived from an EMBL/GenBank/DDBJ whole genome shotgun (WGS) entry which is preliminary data.</text>
</comment>
<sequence length="172" mass="19339">MLDLKSAALSYLNRSSPTYYKHSGDFSVSFLYPHVSAFGFVCYGYLMSIKGVWYFRSIVHLDFSFQLIAWRRRDLISEGYTLPFLLSLLVLLICSGTPHRSNSPNSSTTSYTHASIYLSGTCIFRNMLFTFILFSGAVCCLLCCRCPRPTGLIFAGVDKICYIVGDICCCDD</sequence>
<organism evidence="2 3">
    <name type="scientific">Aspergillus pseudoustus</name>
    <dbReference type="NCBI Taxonomy" id="1810923"/>
    <lineage>
        <taxon>Eukaryota</taxon>
        <taxon>Fungi</taxon>
        <taxon>Dikarya</taxon>
        <taxon>Ascomycota</taxon>
        <taxon>Pezizomycotina</taxon>
        <taxon>Eurotiomycetes</taxon>
        <taxon>Eurotiomycetidae</taxon>
        <taxon>Eurotiales</taxon>
        <taxon>Aspergillaceae</taxon>
        <taxon>Aspergillus</taxon>
        <taxon>Aspergillus subgen. Nidulantes</taxon>
    </lineage>
</organism>
<dbReference type="Proteomes" id="UP001610446">
    <property type="component" value="Unassembled WGS sequence"/>
</dbReference>
<keyword evidence="1" id="KW-0472">Membrane</keyword>
<accession>A0ABR4KRM1</accession>
<evidence type="ECO:0000313" key="3">
    <source>
        <dbReference type="Proteomes" id="UP001610446"/>
    </source>
</evidence>
<evidence type="ECO:0000313" key="2">
    <source>
        <dbReference type="EMBL" id="KAL2854934.1"/>
    </source>
</evidence>
<keyword evidence="3" id="KW-1185">Reference proteome</keyword>
<keyword evidence="1" id="KW-0812">Transmembrane</keyword>
<evidence type="ECO:0000256" key="1">
    <source>
        <dbReference type="SAM" id="Phobius"/>
    </source>
</evidence>
<protein>
    <submittedName>
        <fullName evidence="2">Uncharacterized protein</fullName>
    </submittedName>
</protein>